<accession>A0A7N2LWQ9</accession>
<dbReference type="GO" id="GO:0016787">
    <property type="term" value="F:hydrolase activity"/>
    <property type="evidence" value="ECO:0007669"/>
    <property type="project" value="InterPro"/>
</dbReference>
<dbReference type="Proteomes" id="UP000594261">
    <property type="component" value="Chromosome 6"/>
</dbReference>
<dbReference type="InterPro" id="IPR002925">
    <property type="entry name" value="Dienelactn_hydro"/>
</dbReference>
<organism evidence="2 3">
    <name type="scientific">Quercus lobata</name>
    <name type="common">Valley oak</name>
    <dbReference type="NCBI Taxonomy" id="97700"/>
    <lineage>
        <taxon>Eukaryota</taxon>
        <taxon>Viridiplantae</taxon>
        <taxon>Streptophyta</taxon>
        <taxon>Embryophyta</taxon>
        <taxon>Tracheophyta</taxon>
        <taxon>Spermatophyta</taxon>
        <taxon>Magnoliopsida</taxon>
        <taxon>eudicotyledons</taxon>
        <taxon>Gunneridae</taxon>
        <taxon>Pentapetalae</taxon>
        <taxon>rosids</taxon>
        <taxon>fabids</taxon>
        <taxon>Fagales</taxon>
        <taxon>Fagaceae</taxon>
        <taxon>Quercus</taxon>
    </lineage>
</organism>
<dbReference type="PANTHER" id="PTHR17630:SF52">
    <property type="entry name" value="ENDO-1,3-1,4-BETA-D-GLUCANASE-LIKE PROTEIN"/>
    <property type="match status" value="1"/>
</dbReference>
<dbReference type="SUPFAM" id="SSF53474">
    <property type="entry name" value="alpha/beta-Hydrolases"/>
    <property type="match status" value="3"/>
</dbReference>
<dbReference type="EMBL" id="LRBV02000006">
    <property type="status" value="NOT_ANNOTATED_CDS"/>
    <property type="molecule type" value="Genomic_DNA"/>
</dbReference>
<name>A0A7N2LWQ9_QUELO</name>
<sequence>MKHQISGTINDFFLSLDQVLKLADKIAAAGFLVVVSDFFYGDPVIDYNDPNFDVKSWGKVHNPDKGYEDAKAVIAALKSKGVSAIGAAGFCWGGMVLVKLASSTDLHAAVVLHPGSITEDEMLKLTLSDVKIHIAILEAEIDQWSPPEKLKQFGEKLSAKSEFDSFVKIFPGVAYGWTVRYNFDDESAVKSAEESHLDMLNWFTKKLADKIAGAGFLVVVPDFFYGDPVIDPKDPNFDVNSWLKVHNTDKGYEDAKAVIAALRSKGVSAIGAAGFCWGGMVLVKLASSTDLHAAVILHPDVKVPIAILGAENDHIFPSEHLKQFGEKLSAKSEIDSFVKIFPGVAHGWTVKYKADDESAVKSAEESHLDMLNWFTNAYHSTYTFIFTLESIVPDGRSCRMTMLFDISIMKVADKCAESGFLVVVPDFFYGDPVIDFNDPNFDVKSWLEVHSTDKGYEDAKAVIAALKSKGVSAIGAGGFCWGGMVLMKLASSTDLHAAVVLHPGSITEDEMLKFTVSDVKIHIAILGAEFDQWSPPEKLKQFGEKLSAKSEFDSYVKIFPGVAHGWTVRYNVDDESAVKSAEESHLDMLNWFTKYVK</sequence>
<dbReference type="PANTHER" id="PTHR17630">
    <property type="entry name" value="DIENELACTONE HYDROLASE"/>
    <property type="match status" value="1"/>
</dbReference>
<dbReference type="InterPro" id="IPR029058">
    <property type="entry name" value="AB_hydrolase_fold"/>
</dbReference>
<evidence type="ECO:0000259" key="1">
    <source>
        <dbReference type="Pfam" id="PF01738"/>
    </source>
</evidence>
<dbReference type="EnsemblPlants" id="QL06p005520:mrna">
    <property type="protein sequence ID" value="QL06p005520:mrna"/>
    <property type="gene ID" value="QL06p005520"/>
</dbReference>
<evidence type="ECO:0000313" key="2">
    <source>
        <dbReference type="EnsemblPlants" id="QL06p005520:mrna"/>
    </source>
</evidence>
<proteinExistence type="predicted"/>
<dbReference type="AlphaFoldDB" id="A0A7N2LWQ9"/>
<evidence type="ECO:0000313" key="3">
    <source>
        <dbReference type="Proteomes" id="UP000594261"/>
    </source>
</evidence>
<keyword evidence="3" id="KW-1185">Reference proteome</keyword>
<feature type="domain" description="Dienelactone hydrolase" evidence="1">
    <location>
        <begin position="408"/>
        <end position="595"/>
    </location>
</feature>
<reference evidence="2" key="2">
    <citation type="submission" date="2021-01" db="UniProtKB">
        <authorList>
            <consortium name="EnsemblPlants"/>
        </authorList>
    </citation>
    <scope>IDENTIFICATION</scope>
</reference>
<dbReference type="Gramene" id="QL06p005520:mrna">
    <property type="protein sequence ID" value="QL06p005520:mrna"/>
    <property type="gene ID" value="QL06p005520"/>
</dbReference>
<dbReference type="InParanoid" id="A0A7N2LWQ9"/>
<dbReference type="Gene3D" id="3.40.50.1820">
    <property type="entry name" value="alpha/beta hydrolase"/>
    <property type="match status" value="3"/>
</dbReference>
<dbReference type="Pfam" id="PF01738">
    <property type="entry name" value="DLH"/>
    <property type="match status" value="2"/>
</dbReference>
<protein>
    <recommendedName>
        <fullName evidence="1">Dienelactone hydrolase domain-containing protein</fullName>
    </recommendedName>
</protein>
<feature type="domain" description="Dienelactone hydrolase" evidence="1">
    <location>
        <begin position="205"/>
        <end position="376"/>
    </location>
</feature>
<reference evidence="2 3" key="1">
    <citation type="journal article" date="2016" name="G3 (Bethesda)">
        <title>First Draft Assembly and Annotation of the Genome of a California Endemic Oak Quercus lobata Nee (Fagaceae).</title>
        <authorList>
            <person name="Sork V.L."/>
            <person name="Fitz-Gibbon S.T."/>
            <person name="Puiu D."/>
            <person name="Crepeau M."/>
            <person name="Gugger P.F."/>
            <person name="Sherman R."/>
            <person name="Stevens K."/>
            <person name="Langley C.H."/>
            <person name="Pellegrini M."/>
            <person name="Salzberg S.L."/>
        </authorList>
    </citation>
    <scope>NUCLEOTIDE SEQUENCE [LARGE SCALE GENOMIC DNA]</scope>
    <source>
        <strain evidence="2 3">cv. SW786</strain>
    </source>
</reference>